<dbReference type="EMBL" id="KQ976700">
    <property type="protein sequence ID" value="KYM77387.1"/>
    <property type="molecule type" value="Genomic_DNA"/>
</dbReference>
<proteinExistence type="predicted"/>
<dbReference type="AlphaFoldDB" id="A0A195AZC2"/>
<accession>A0A195AZC2</accession>
<organism evidence="1 2">
    <name type="scientific">Atta colombica</name>
    <dbReference type="NCBI Taxonomy" id="520822"/>
    <lineage>
        <taxon>Eukaryota</taxon>
        <taxon>Metazoa</taxon>
        <taxon>Ecdysozoa</taxon>
        <taxon>Arthropoda</taxon>
        <taxon>Hexapoda</taxon>
        <taxon>Insecta</taxon>
        <taxon>Pterygota</taxon>
        <taxon>Neoptera</taxon>
        <taxon>Endopterygota</taxon>
        <taxon>Hymenoptera</taxon>
        <taxon>Apocrita</taxon>
        <taxon>Aculeata</taxon>
        <taxon>Formicoidea</taxon>
        <taxon>Formicidae</taxon>
        <taxon>Myrmicinae</taxon>
        <taxon>Atta</taxon>
    </lineage>
</organism>
<dbReference type="Proteomes" id="UP000078540">
    <property type="component" value="Unassembled WGS sequence"/>
</dbReference>
<name>A0A195AZC2_9HYME</name>
<protein>
    <submittedName>
        <fullName evidence="1">Uncharacterized protein</fullName>
    </submittedName>
</protein>
<sequence length="109" mass="12587">MRCGPQPLSYIHPKMRQGTITRIFCLGDRWHIDVLVVKQSVLDQQQQLEQDGRTFEQRQLQLEQQQSAVTIQLTDVTQMPIFFYLEPSFQAARITVDATKFGYALTAIS</sequence>
<keyword evidence="2" id="KW-1185">Reference proteome</keyword>
<reference evidence="1 2" key="1">
    <citation type="submission" date="2015-09" db="EMBL/GenBank/DDBJ databases">
        <title>Atta colombica WGS genome.</title>
        <authorList>
            <person name="Nygaard S."/>
            <person name="Hu H."/>
            <person name="Boomsma J."/>
            <person name="Zhang G."/>
        </authorList>
    </citation>
    <scope>NUCLEOTIDE SEQUENCE [LARGE SCALE GENOMIC DNA]</scope>
    <source>
        <strain evidence="1">Treedump-2</strain>
        <tissue evidence="1">Whole body</tissue>
    </source>
</reference>
<evidence type="ECO:0000313" key="1">
    <source>
        <dbReference type="EMBL" id="KYM77387.1"/>
    </source>
</evidence>
<evidence type="ECO:0000313" key="2">
    <source>
        <dbReference type="Proteomes" id="UP000078540"/>
    </source>
</evidence>
<gene>
    <name evidence="1" type="ORF">ALC53_12178</name>
</gene>